<dbReference type="PANTHER" id="PTHR13044:SF38">
    <property type="entry name" value="BZIP DOMAIN-CONTAINING PROTEIN"/>
    <property type="match status" value="1"/>
</dbReference>
<dbReference type="GO" id="GO:0005634">
    <property type="term" value="C:nucleus"/>
    <property type="evidence" value="ECO:0007669"/>
    <property type="project" value="UniProtKB-SubCell"/>
</dbReference>
<feature type="compositionally biased region" description="Basic and acidic residues" evidence="6">
    <location>
        <begin position="121"/>
        <end position="131"/>
    </location>
</feature>
<evidence type="ECO:0000256" key="6">
    <source>
        <dbReference type="SAM" id="MobiDB-lite"/>
    </source>
</evidence>
<dbReference type="InterPro" id="IPR004827">
    <property type="entry name" value="bZIP"/>
</dbReference>
<evidence type="ECO:0000259" key="7">
    <source>
        <dbReference type="PROSITE" id="PS50217"/>
    </source>
</evidence>
<evidence type="ECO:0000256" key="1">
    <source>
        <dbReference type="ARBA" id="ARBA00004123"/>
    </source>
</evidence>
<feature type="region of interest" description="Disordered" evidence="6">
    <location>
        <begin position="73"/>
        <end position="131"/>
    </location>
</feature>
<keyword evidence="4" id="KW-0804">Transcription</keyword>
<dbReference type="Gene3D" id="1.20.5.170">
    <property type="match status" value="1"/>
</dbReference>
<evidence type="ECO:0000313" key="9">
    <source>
        <dbReference type="Proteomes" id="UP000245764"/>
    </source>
</evidence>
<reference evidence="9" key="1">
    <citation type="submission" date="2017-05" db="EMBL/GenBank/DDBJ databases">
        <authorList>
            <person name="Song R."/>
            <person name="Chenine A.L."/>
            <person name="Ruprecht R.M."/>
        </authorList>
    </citation>
    <scope>NUCLEOTIDE SEQUENCE [LARGE SCALE GENOMIC DNA]</scope>
</reference>
<dbReference type="Pfam" id="PF00170">
    <property type="entry name" value="bZIP_1"/>
    <property type="match status" value="1"/>
</dbReference>
<evidence type="ECO:0000313" key="8">
    <source>
        <dbReference type="EMBL" id="SMR52338.1"/>
    </source>
</evidence>
<dbReference type="GO" id="GO:0000977">
    <property type="term" value="F:RNA polymerase II transcription regulatory region sequence-specific DNA binding"/>
    <property type="evidence" value="ECO:0007669"/>
    <property type="project" value="TreeGrafter"/>
</dbReference>
<dbReference type="SMART" id="SM00338">
    <property type="entry name" value="BRLZ"/>
    <property type="match status" value="1"/>
</dbReference>
<dbReference type="EMBL" id="LT854257">
    <property type="protein sequence ID" value="SMR52338.1"/>
    <property type="molecule type" value="Genomic_DNA"/>
</dbReference>
<sequence length="176" mass="19522">MVSSTQQQQQGYHHHLGPSGLQNDCFAWNHGLQHALDPSMHSALESVDTLSRTQHSTTLPSPTLSQHDHFLLSLPSQQSSSSSTRPTTTPSSTSEGRMKRSSPSSEGECDGEPTKVQKRQKNTEAARRYRQRKVDRVTELEEALKVVSEERDELKLRLARAEAMTDVLKGMVGKSG</sequence>
<organism evidence="8 9">
    <name type="scientific">Zymoseptoria tritici ST99CH_1E4</name>
    <dbReference type="NCBI Taxonomy" id="1276532"/>
    <lineage>
        <taxon>Eukaryota</taxon>
        <taxon>Fungi</taxon>
        <taxon>Dikarya</taxon>
        <taxon>Ascomycota</taxon>
        <taxon>Pezizomycotina</taxon>
        <taxon>Dothideomycetes</taxon>
        <taxon>Dothideomycetidae</taxon>
        <taxon>Mycosphaerellales</taxon>
        <taxon>Mycosphaerellaceae</taxon>
        <taxon>Zymoseptoria</taxon>
    </lineage>
</organism>
<name>A0A2H1GFL9_ZYMTR</name>
<dbReference type="InterPro" id="IPR046347">
    <property type="entry name" value="bZIP_sf"/>
</dbReference>
<proteinExistence type="predicted"/>
<dbReference type="PROSITE" id="PS00036">
    <property type="entry name" value="BZIP_BASIC"/>
    <property type="match status" value="1"/>
</dbReference>
<dbReference type="Proteomes" id="UP000245764">
    <property type="component" value="Chromosome 5"/>
</dbReference>
<feature type="region of interest" description="Disordered" evidence="6">
    <location>
        <begin position="47"/>
        <end position="66"/>
    </location>
</feature>
<feature type="domain" description="BZIP" evidence="7">
    <location>
        <begin position="112"/>
        <end position="169"/>
    </location>
</feature>
<evidence type="ECO:0000256" key="2">
    <source>
        <dbReference type="ARBA" id="ARBA00023015"/>
    </source>
</evidence>
<evidence type="ECO:0000256" key="5">
    <source>
        <dbReference type="ARBA" id="ARBA00023242"/>
    </source>
</evidence>
<evidence type="ECO:0000256" key="3">
    <source>
        <dbReference type="ARBA" id="ARBA00023125"/>
    </source>
</evidence>
<dbReference type="PROSITE" id="PS50217">
    <property type="entry name" value="BZIP"/>
    <property type="match status" value="1"/>
</dbReference>
<feature type="compositionally biased region" description="Polar residues" evidence="6">
    <location>
        <begin position="48"/>
        <end position="65"/>
    </location>
</feature>
<comment type="subcellular location">
    <subcellularLocation>
        <location evidence="1">Nucleus</location>
    </subcellularLocation>
</comment>
<protein>
    <recommendedName>
        <fullName evidence="7">BZIP domain-containing protein</fullName>
    </recommendedName>
</protein>
<keyword evidence="2" id="KW-0805">Transcription regulation</keyword>
<accession>A0A2H1GFL9</accession>
<dbReference type="PANTHER" id="PTHR13044">
    <property type="entry name" value="ACTIVATING TRANSCRIPTION FACTOR ATF 4/5"/>
    <property type="match status" value="1"/>
</dbReference>
<dbReference type="SUPFAM" id="SSF57959">
    <property type="entry name" value="Leucine zipper domain"/>
    <property type="match status" value="1"/>
</dbReference>
<dbReference type="CDD" id="cd12193">
    <property type="entry name" value="bZIP_GCN4"/>
    <property type="match status" value="1"/>
</dbReference>
<dbReference type="AlphaFoldDB" id="A0A2H1GFL9"/>
<dbReference type="GO" id="GO:0001228">
    <property type="term" value="F:DNA-binding transcription activator activity, RNA polymerase II-specific"/>
    <property type="evidence" value="ECO:0007669"/>
    <property type="project" value="TreeGrafter"/>
</dbReference>
<keyword evidence="5" id="KW-0539">Nucleus</keyword>
<keyword evidence="3" id="KW-0238">DNA-binding</keyword>
<evidence type="ECO:0000256" key="4">
    <source>
        <dbReference type="ARBA" id="ARBA00023163"/>
    </source>
</evidence>
<feature type="compositionally biased region" description="Low complexity" evidence="6">
    <location>
        <begin position="73"/>
        <end position="94"/>
    </location>
</feature>
<gene>
    <name evidence="8" type="ORF">ZT1E4_G5757</name>
</gene>